<dbReference type="Gene3D" id="3.30.950.30">
    <property type="entry name" value="Schlafen, AAA domain"/>
    <property type="match status" value="1"/>
</dbReference>
<dbReference type="AlphaFoldDB" id="A0A6M0K3A3"/>
<evidence type="ECO:0000313" key="2">
    <source>
        <dbReference type="EMBL" id="NEV63869.1"/>
    </source>
</evidence>
<keyword evidence="3" id="KW-1185">Reference proteome</keyword>
<dbReference type="Pfam" id="PF04326">
    <property type="entry name" value="SLFN_AlbA_2"/>
    <property type="match status" value="1"/>
</dbReference>
<sequence>MLTEERLTELLNDLEADNIERTESVKKTDKFAEAICAFANDLPNRRQPGYLLVGARDDGSLSELKVTDDLLKTLSAIRSDGNVLPQPVLSVQKYTLLGGELAVVEVLPSDLPPVRFKGRVYIRVGPRKGIANEQEERILSERRVALARSFDARPCRESALEDLALGQFDAYRREAIDASTVAENHRPLEQQLASLRLYDLESGCLTHAGILLFGKNPRFFLPGAYIQYLRLPGTDLTDLPVDQAEVSGDLTSILREMEGRLRLLIQTSMRPVDGLQERLLPDYPEWALRELLMNAVMHRNYDSNTPIRCYAFADHIEIQSPGGLYGEATRENFPTRNAYRNPVIAEAMKSLGFVNRFGYGVQRTQALLAQNGNPPAEFEFDDHSVLVKVRRRPA</sequence>
<dbReference type="Proteomes" id="UP000483379">
    <property type="component" value="Unassembled WGS sequence"/>
</dbReference>
<evidence type="ECO:0000259" key="1">
    <source>
        <dbReference type="Pfam" id="PF04326"/>
    </source>
</evidence>
<comment type="caution">
    <text evidence="2">The sequence shown here is derived from an EMBL/GenBank/DDBJ whole genome shotgun (WGS) entry which is preliminary data.</text>
</comment>
<evidence type="ECO:0000313" key="3">
    <source>
        <dbReference type="Proteomes" id="UP000483379"/>
    </source>
</evidence>
<dbReference type="EMBL" id="JAAIJQ010000065">
    <property type="protein sequence ID" value="NEV63869.1"/>
    <property type="molecule type" value="Genomic_DNA"/>
</dbReference>
<reference evidence="2 3" key="1">
    <citation type="submission" date="2020-02" db="EMBL/GenBank/DDBJ databases">
        <title>Genome sequences of Thiorhodococcus mannitoliphagus and Thiorhodococcus minor, purple sulfur photosynthetic bacteria in the gammaproteobacterial family, Chromatiaceae.</title>
        <authorList>
            <person name="Aviles F.A."/>
            <person name="Meyer T.E."/>
            <person name="Kyndt J.A."/>
        </authorList>
    </citation>
    <scope>NUCLEOTIDE SEQUENCE [LARGE SCALE GENOMIC DNA]</scope>
    <source>
        <strain evidence="2 3">DSM 11518</strain>
    </source>
</reference>
<dbReference type="Gene3D" id="3.30.565.60">
    <property type="match status" value="1"/>
</dbReference>
<dbReference type="InterPro" id="IPR038475">
    <property type="entry name" value="RecG_C_sf"/>
</dbReference>
<protein>
    <submittedName>
        <fullName evidence="2">Transcriptional regulator</fullName>
    </submittedName>
</protein>
<proteinExistence type="predicted"/>
<dbReference type="PANTHER" id="PTHR30595">
    <property type="entry name" value="GLPR-RELATED TRANSCRIPTIONAL REPRESSOR"/>
    <property type="match status" value="1"/>
</dbReference>
<name>A0A6M0K3A3_9GAMM</name>
<dbReference type="Pfam" id="PF13749">
    <property type="entry name" value="HATPase_c_4"/>
    <property type="match status" value="1"/>
</dbReference>
<gene>
    <name evidence="2" type="ORF">G3446_18585</name>
</gene>
<dbReference type="InterPro" id="IPR007421">
    <property type="entry name" value="Schlafen_AlbA_2_dom"/>
</dbReference>
<accession>A0A6M0K3A3</accession>
<feature type="domain" description="Schlafen AlbA-2" evidence="1">
    <location>
        <begin position="15"/>
        <end position="128"/>
    </location>
</feature>
<organism evidence="2 3">
    <name type="scientific">Thiorhodococcus minor</name>
    <dbReference type="NCBI Taxonomy" id="57489"/>
    <lineage>
        <taxon>Bacteria</taxon>
        <taxon>Pseudomonadati</taxon>
        <taxon>Pseudomonadota</taxon>
        <taxon>Gammaproteobacteria</taxon>
        <taxon>Chromatiales</taxon>
        <taxon>Chromatiaceae</taxon>
        <taxon>Thiorhodococcus</taxon>
    </lineage>
</organism>
<dbReference type="RefSeq" id="WP_164454332.1">
    <property type="nucleotide sequence ID" value="NZ_JAAIJQ010000065.1"/>
</dbReference>
<dbReference type="PANTHER" id="PTHR30595:SF6">
    <property type="entry name" value="SCHLAFEN ALBA-2 DOMAIN-CONTAINING PROTEIN"/>
    <property type="match status" value="1"/>
</dbReference>
<dbReference type="InterPro" id="IPR038461">
    <property type="entry name" value="Schlafen_AlbA_2_dom_sf"/>
</dbReference>